<dbReference type="InterPro" id="IPR037091">
    <property type="entry name" value="Pen-bd_prot4_C_dom_sf"/>
</dbReference>
<keyword evidence="9" id="KW-0812">Transmembrane</keyword>
<dbReference type="Pfam" id="PF00768">
    <property type="entry name" value="Peptidase_S11"/>
    <property type="match status" value="1"/>
</dbReference>
<dbReference type="InterPro" id="IPR001967">
    <property type="entry name" value="Peptidase_S11_N"/>
</dbReference>
<dbReference type="EMBL" id="JAEDXU010000006">
    <property type="protein sequence ID" value="MBP1047017.1"/>
    <property type="molecule type" value="Genomic_DNA"/>
</dbReference>
<evidence type="ECO:0000256" key="6">
    <source>
        <dbReference type="ARBA" id="ARBA00022984"/>
    </source>
</evidence>
<dbReference type="InterPro" id="IPR015956">
    <property type="entry name" value="Peniciliin-bd_prot_C_sf"/>
</dbReference>
<feature type="signal peptide" evidence="10">
    <location>
        <begin position="1"/>
        <end position="31"/>
    </location>
</feature>
<evidence type="ECO:0000259" key="11">
    <source>
        <dbReference type="Pfam" id="PF00768"/>
    </source>
</evidence>
<comment type="function">
    <text evidence="1">Removes C-terminal D-alanyl residues from sugar-peptide cell wall precursors.</text>
</comment>
<evidence type="ECO:0000256" key="1">
    <source>
        <dbReference type="ARBA" id="ARBA00003217"/>
    </source>
</evidence>
<gene>
    <name evidence="13" type="ORF">I6N96_12120</name>
</gene>
<dbReference type="RefSeq" id="WP_209557808.1">
    <property type="nucleotide sequence ID" value="NZ_JAEDXU010000006.1"/>
</dbReference>
<evidence type="ECO:0000313" key="13">
    <source>
        <dbReference type="EMBL" id="MBP1047017.1"/>
    </source>
</evidence>
<dbReference type="SUPFAM" id="SSF69189">
    <property type="entry name" value="Penicillin-binding protein associated domain"/>
    <property type="match status" value="1"/>
</dbReference>
<dbReference type="Proteomes" id="UP000673375">
    <property type="component" value="Unassembled WGS sequence"/>
</dbReference>
<dbReference type="SUPFAM" id="SSF56601">
    <property type="entry name" value="beta-lactamase/transpeptidase-like"/>
    <property type="match status" value="1"/>
</dbReference>
<feature type="domain" description="Peptidase S11 D-alanyl-D-alanine carboxypeptidase A N-terminal" evidence="11">
    <location>
        <begin position="77"/>
        <end position="322"/>
    </location>
</feature>
<dbReference type="Pfam" id="PF09211">
    <property type="entry name" value="DUF1958"/>
    <property type="match status" value="1"/>
</dbReference>
<keyword evidence="9" id="KW-1133">Transmembrane helix</keyword>
<dbReference type="InterPro" id="IPR012338">
    <property type="entry name" value="Beta-lactam/transpept-like"/>
</dbReference>
<feature type="chain" id="PRO_5045756863" evidence="10">
    <location>
        <begin position="32"/>
        <end position="509"/>
    </location>
</feature>
<keyword evidence="6" id="KW-0573">Peptidoglycan synthesis</keyword>
<keyword evidence="9" id="KW-0472">Membrane</keyword>
<dbReference type="InterPro" id="IPR018044">
    <property type="entry name" value="Peptidase_S11"/>
</dbReference>
<protein>
    <submittedName>
        <fullName evidence="13">DUF1958 domain-containing protein</fullName>
    </submittedName>
</protein>
<organism evidence="13 14">
    <name type="scientific">Enterococcus larvae</name>
    <dbReference type="NCBI Taxonomy" id="2794352"/>
    <lineage>
        <taxon>Bacteria</taxon>
        <taxon>Bacillati</taxon>
        <taxon>Bacillota</taxon>
        <taxon>Bacilli</taxon>
        <taxon>Lactobacillales</taxon>
        <taxon>Enterococcaceae</taxon>
        <taxon>Enterococcus</taxon>
    </lineage>
</organism>
<reference evidence="13 14" key="1">
    <citation type="submission" date="2020-12" db="EMBL/GenBank/DDBJ databases">
        <title>Vagococcus allomyrinae sp. nov. and Enterococcus lavae sp. nov., isolated from the larvae of Allomyrina dichotoma.</title>
        <authorList>
            <person name="Lee S.D."/>
        </authorList>
    </citation>
    <scope>NUCLEOTIDE SEQUENCE [LARGE SCALE GENOMIC DNA]</scope>
    <source>
        <strain evidence="13 14">BWM-S5</strain>
    </source>
</reference>
<proteinExistence type="inferred from homology"/>
<evidence type="ECO:0000256" key="7">
    <source>
        <dbReference type="ARBA" id="ARBA00023316"/>
    </source>
</evidence>
<comment type="similarity">
    <text evidence="2 8">Belongs to the peptidase S11 family.</text>
</comment>
<keyword evidence="14" id="KW-1185">Reference proteome</keyword>
<keyword evidence="3 10" id="KW-0732">Signal</keyword>
<keyword evidence="5" id="KW-0133">Cell shape</keyword>
<evidence type="ECO:0000256" key="4">
    <source>
        <dbReference type="ARBA" id="ARBA00022801"/>
    </source>
</evidence>
<sequence length="509" mass="55634">MQNKKIQHFLLFTMLLSLTAALFVPFSSAFAEEGTTTTVSEAVQQSQETEVPPVPEDIMTLTRNAGYPVDDYYRPAATIVIEANTGQVVWEDQADLSWYPASIAKMMTVYLLFDAIKEGKLALDTPVTATASDEAISQIYELSNTPIVAGVAYPVSDLLYMTTLASSNAATVMLANLVSNNDAAAFIAMMNEKAMQLGMTNTTFYNPSGAAASAFNGYYAPEGIDPEADNVSTARDLALMFYHLLKEHSEVLEYTNKFQVTVMENTDYAEVLENSNKSIPGGLYGYEGEDGLKTGASPEGAYNYAATAQRGDLRLIEVVLGVGTWDDAEGENQRHAFGNALFDYGFTNFEYKKLLEAGTQVINDKEIILEQELYGLLRNGTQPEYILSDNQQLILSNQLTEVSSSVPAPSVKYQVKEEEKEEENNASKAATSLVGTVKHSWREYAAAGVALFLSLLLFLFSRTTGSKSRQTRKQSTAHRQGAFFASIILLLAAVLIGGATFILGPWLPF</sequence>
<feature type="domain" description="Penicillin-binding protein 4 C-terminal" evidence="12">
    <location>
        <begin position="351"/>
        <end position="414"/>
    </location>
</feature>
<name>A0ABS4CM18_9ENTE</name>
<dbReference type="PANTHER" id="PTHR21581">
    <property type="entry name" value="D-ALANYL-D-ALANINE CARBOXYPEPTIDASE"/>
    <property type="match status" value="1"/>
</dbReference>
<dbReference type="Gene3D" id="3.40.710.10">
    <property type="entry name" value="DD-peptidase/beta-lactamase superfamily"/>
    <property type="match status" value="1"/>
</dbReference>
<feature type="transmembrane region" description="Helical" evidence="9">
    <location>
        <begin position="482"/>
        <end position="507"/>
    </location>
</feature>
<evidence type="ECO:0000256" key="3">
    <source>
        <dbReference type="ARBA" id="ARBA00022729"/>
    </source>
</evidence>
<evidence type="ECO:0000256" key="8">
    <source>
        <dbReference type="RuleBase" id="RU004016"/>
    </source>
</evidence>
<comment type="caution">
    <text evidence="13">The sequence shown here is derived from an EMBL/GenBank/DDBJ whole genome shotgun (WGS) entry which is preliminary data.</text>
</comment>
<evidence type="ECO:0000256" key="9">
    <source>
        <dbReference type="SAM" id="Phobius"/>
    </source>
</evidence>
<keyword evidence="7" id="KW-0961">Cell wall biogenesis/degradation</keyword>
<dbReference type="Gene3D" id="2.30.140.20">
    <property type="entry name" value="Penicillin-binding protein 4, C-terminal domain"/>
    <property type="match status" value="1"/>
</dbReference>
<dbReference type="InterPro" id="IPR015294">
    <property type="entry name" value="Pen-bd_prot4_C_dom"/>
</dbReference>
<evidence type="ECO:0000256" key="10">
    <source>
        <dbReference type="SAM" id="SignalP"/>
    </source>
</evidence>
<dbReference type="PANTHER" id="PTHR21581:SF6">
    <property type="entry name" value="TRAFFICKING PROTEIN PARTICLE COMPLEX SUBUNIT 12"/>
    <property type="match status" value="1"/>
</dbReference>
<accession>A0ABS4CM18</accession>
<dbReference type="PRINTS" id="PR00725">
    <property type="entry name" value="DADACBPTASE1"/>
</dbReference>
<evidence type="ECO:0000256" key="5">
    <source>
        <dbReference type="ARBA" id="ARBA00022960"/>
    </source>
</evidence>
<evidence type="ECO:0000313" key="14">
    <source>
        <dbReference type="Proteomes" id="UP000673375"/>
    </source>
</evidence>
<keyword evidence="4" id="KW-0378">Hydrolase</keyword>
<evidence type="ECO:0000259" key="12">
    <source>
        <dbReference type="Pfam" id="PF09211"/>
    </source>
</evidence>
<evidence type="ECO:0000256" key="2">
    <source>
        <dbReference type="ARBA" id="ARBA00007164"/>
    </source>
</evidence>
<feature type="transmembrane region" description="Helical" evidence="9">
    <location>
        <begin position="444"/>
        <end position="461"/>
    </location>
</feature>